<dbReference type="InterPro" id="IPR032821">
    <property type="entry name" value="PKS_assoc"/>
</dbReference>
<accession>A0A7I7YE13</accession>
<dbReference type="FunFam" id="3.40.366.10:FF:000002">
    <property type="entry name" value="Probable polyketide synthase 2"/>
    <property type="match status" value="1"/>
</dbReference>
<dbReference type="Pfam" id="PF13602">
    <property type="entry name" value="ADH_zinc_N_2"/>
    <property type="match status" value="1"/>
</dbReference>
<dbReference type="GO" id="GO:0004312">
    <property type="term" value="F:fatty acid synthase activity"/>
    <property type="evidence" value="ECO:0007669"/>
    <property type="project" value="TreeGrafter"/>
</dbReference>
<dbReference type="CDD" id="cd05195">
    <property type="entry name" value="enoyl_red"/>
    <property type="match status" value="1"/>
</dbReference>
<feature type="domain" description="PKS/mFAS DH" evidence="13">
    <location>
        <begin position="933"/>
        <end position="1204"/>
    </location>
</feature>
<dbReference type="PROSITE" id="PS50075">
    <property type="entry name" value="CARRIER"/>
    <property type="match status" value="1"/>
</dbReference>
<organism evidence="14 15">
    <name type="scientific">Mycobacterium conspicuum</name>
    <dbReference type="NCBI Taxonomy" id="44010"/>
    <lineage>
        <taxon>Bacteria</taxon>
        <taxon>Bacillati</taxon>
        <taxon>Actinomycetota</taxon>
        <taxon>Actinomycetes</taxon>
        <taxon>Mycobacteriales</taxon>
        <taxon>Mycobacteriaceae</taxon>
        <taxon>Mycobacterium</taxon>
    </lineage>
</organism>
<dbReference type="Pfam" id="PF08659">
    <property type="entry name" value="KR"/>
    <property type="match status" value="1"/>
</dbReference>
<dbReference type="GO" id="GO:0006633">
    <property type="term" value="P:fatty acid biosynthetic process"/>
    <property type="evidence" value="ECO:0007669"/>
    <property type="project" value="TreeGrafter"/>
</dbReference>
<dbReference type="SUPFAM" id="SSF53901">
    <property type="entry name" value="Thiolase-like"/>
    <property type="match status" value="1"/>
</dbReference>
<dbReference type="SUPFAM" id="SSF50129">
    <property type="entry name" value="GroES-like"/>
    <property type="match status" value="1"/>
</dbReference>
<evidence type="ECO:0000313" key="14">
    <source>
        <dbReference type="EMBL" id="BBZ39233.1"/>
    </source>
</evidence>
<dbReference type="InterPro" id="IPR014030">
    <property type="entry name" value="Ketoacyl_synth_N"/>
</dbReference>
<dbReference type="PANTHER" id="PTHR43775:SF51">
    <property type="entry name" value="INACTIVE PHENOLPHTHIOCEROL SYNTHESIS POLYKETIDE SYNTHASE TYPE I PKS1-RELATED"/>
    <property type="match status" value="1"/>
</dbReference>
<dbReference type="GO" id="GO:0031177">
    <property type="term" value="F:phosphopantetheine binding"/>
    <property type="evidence" value="ECO:0007669"/>
    <property type="project" value="InterPro"/>
</dbReference>
<dbReference type="Pfam" id="PF22953">
    <property type="entry name" value="SpnB_Rossmann"/>
    <property type="match status" value="1"/>
</dbReference>
<keyword evidence="9" id="KW-0012">Acyltransferase</keyword>
<dbReference type="SUPFAM" id="SSF52151">
    <property type="entry name" value="FabD/lysophospholipase-like"/>
    <property type="match status" value="1"/>
</dbReference>
<dbReference type="FunFam" id="1.10.1200.10:FF:000007">
    <property type="entry name" value="Probable polyketide synthase pks17"/>
    <property type="match status" value="1"/>
</dbReference>
<dbReference type="SUPFAM" id="SSF47336">
    <property type="entry name" value="ACP-like"/>
    <property type="match status" value="1"/>
</dbReference>
<evidence type="ECO:0000256" key="6">
    <source>
        <dbReference type="ARBA" id="ARBA00022832"/>
    </source>
</evidence>
<keyword evidence="7" id="KW-0443">Lipid metabolism</keyword>
<dbReference type="InterPro" id="IPR020843">
    <property type="entry name" value="ER"/>
</dbReference>
<proteinExistence type="predicted"/>
<dbReference type="SUPFAM" id="SSF55048">
    <property type="entry name" value="Probable ACP-binding domain of malonyl-CoA ACP transacylase"/>
    <property type="match status" value="1"/>
</dbReference>
<dbReference type="Pfam" id="PF21089">
    <property type="entry name" value="PKS_DH_N"/>
    <property type="match status" value="1"/>
</dbReference>
<dbReference type="InterPro" id="IPR011032">
    <property type="entry name" value="GroES-like_sf"/>
</dbReference>
<evidence type="ECO:0000256" key="10">
    <source>
        <dbReference type="PROSITE-ProRule" id="PRU01363"/>
    </source>
</evidence>
<dbReference type="InterPro" id="IPR006162">
    <property type="entry name" value="Ppantetheine_attach_site"/>
</dbReference>
<dbReference type="InterPro" id="IPR020807">
    <property type="entry name" value="PKS_DH"/>
</dbReference>
<dbReference type="InterPro" id="IPR049551">
    <property type="entry name" value="PKS_DH_C"/>
</dbReference>
<dbReference type="Gene3D" id="3.40.366.10">
    <property type="entry name" value="Malonyl-Coenzyme A Acyl Carrier Protein, domain 2"/>
    <property type="match status" value="1"/>
</dbReference>
<keyword evidence="8" id="KW-0511">Multifunctional enzyme</keyword>
<dbReference type="InterPro" id="IPR049552">
    <property type="entry name" value="PKS_DH_N"/>
</dbReference>
<dbReference type="InterPro" id="IPR016035">
    <property type="entry name" value="Acyl_Trfase/lysoPLipase"/>
</dbReference>
<dbReference type="PROSITE" id="PS52019">
    <property type="entry name" value="PKS_MFAS_DH"/>
    <property type="match status" value="1"/>
</dbReference>
<comment type="cofactor">
    <cofactor evidence="1">
        <name>pantetheine 4'-phosphate</name>
        <dbReference type="ChEBI" id="CHEBI:47942"/>
    </cofactor>
</comment>
<keyword evidence="5" id="KW-0808">Transferase</keyword>
<dbReference type="PROSITE" id="PS52004">
    <property type="entry name" value="KS3_2"/>
    <property type="match status" value="1"/>
</dbReference>
<evidence type="ECO:0000256" key="5">
    <source>
        <dbReference type="ARBA" id="ARBA00022679"/>
    </source>
</evidence>
<feature type="domain" description="Carrier" evidence="11">
    <location>
        <begin position="2003"/>
        <end position="2078"/>
    </location>
</feature>
<evidence type="ECO:0000256" key="4">
    <source>
        <dbReference type="ARBA" id="ARBA00022553"/>
    </source>
</evidence>
<dbReference type="InterPro" id="IPR016036">
    <property type="entry name" value="Malonyl_transacylase_ACP-bd"/>
</dbReference>
<dbReference type="Pfam" id="PF08240">
    <property type="entry name" value="ADH_N"/>
    <property type="match status" value="1"/>
</dbReference>
<feature type="active site" description="Proton donor; for dehydratase activity" evidence="10">
    <location>
        <position position="1125"/>
    </location>
</feature>
<dbReference type="SMART" id="SM00823">
    <property type="entry name" value="PKS_PP"/>
    <property type="match status" value="1"/>
</dbReference>
<gene>
    <name evidence="14" type="ORF">MCNS_22960</name>
</gene>
<dbReference type="SMART" id="SM00827">
    <property type="entry name" value="PKS_AT"/>
    <property type="match status" value="1"/>
</dbReference>
<dbReference type="InterPro" id="IPR014031">
    <property type="entry name" value="Ketoacyl_synth_C"/>
</dbReference>
<dbReference type="Pfam" id="PF00698">
    <property type="entry name" value="Acyl_transf_1"/>
    <property type="match status" value="1"/>
</dbReference>
<dbReference type="InterPro" id="IPR036291">
    <property type="entry name" value="NAD(P)-bd_dom_sf"/>
</dbReference>
<dbReference type="Pfam" id="PF00109">
    <property type="entry name" value="ketoacyl-synt"/>
    <property type="match status" value="1"/>
</dbReference>
<dbReference type="Gene3D" id="3.40.50.720">
    <property type="entry name" value="NAD(P)-binding Rossmann-like Domain"/>
    <property type="match status" value="1"/>
</dbReference>
<dbReference type="InterPro" id="IPR050091">
    <property type="entry name" value="PKS_NRPS_Biosynth_Enz"/>
</dbReference>
<dbReference type="InterPro" id="IPR049900">
    <property type="entry name" value="PKS_mFAS_DH"/>
</dbReference>
<dbReference type="Pfam" id="PF02801">
    <property type="entry name" value="Ketoacyl-synt_C"/>
    <property type="match status" value="1"/>
</dbReference>
<dbReference type="InterPro" id="IPR023213">
    <property type="entry name" value="CAT-like_dom_sf"/>
</dbReference>
<reference evidence="14 15" key="1">
    <citation type="journal article" date="2019" name="Emerg. Microbes Infect.">
        <title>Comprehensive subspecies identification of 175 nontuberculous mycobacteria species based on 7547 genomic profiles.</title>
        <authorList>
            <person name="Matsumoto Y."/>
            <person name="Kinjo T."/>
            <person name="Motooka D."/>
            <person name="Nabeya D."/>
            <person name="Jung N."/>
            <person name="Uechi K."/>
            <person name="Horii T."/>
            <person name="Iida T."/>
            <person name="Fujita J."/>
            <person name="Nakamura S."/>
        </authorList>
    </citation>
    <scope>NUCLEOTIDE SEQUENCE [LARGE SCALE GENOMIC DNA]</scope>
    <source>
        <strain evidence="14 15">JCM 14738</strain>
    </source>
</reference>
<keyword evidence="15" id="KW-1185">Reference proteome</keyword>
<dbReference type="EMBL" id="AP022613">
    <property type="protein sequence ID" value="BBZ39233.1"/>
    <property type="molecule type" value="Genomic_DNA"/>
</dbReference>
<dbReference type="CDD" id="cd08956">
    <property type="entry name" value="KR_3_FAS_SDR_x"/>
    <property type="match status" value="1"/>
</dbReference>
<dbReference type="InterPro" id="IPR036736">
    <property type="entry name" value="ACP-like_sf"/>
</dbReference>
<evidence type="ECO:0000256" key="9">
    <source>
        <dbReference type="ARBA" id="ARBA00023315"/>
    </source>
</evidence>
<dbReference type="GO" id="GO:0008270">
    <property type="term" value="F:zinc ion binding"/>
    <property type="evidence" value="ECO:0007669"/>
    <property type="project" value="InterPro"/>
</dbReference>
<dbReference type="Gene3D" id="3.90.180.10">
    <property type="entry name" value="Medium-chain alcohol dehydrogenases, catalytic domain"/>
    <property type="match status" value="1"/>
</dbReference>
<dbReference type="Gene3D" id="3.30.70.3290">
    <property type="match status" value="1"/>
</dbReference>
<dbReference type="Pfam" id="PF16197">
    <property type="entry name" value="KAsynt_C_assoc"/>
    <property type="match status" value="1"/>
</dbReference>
<dbReference type="GO" id="GO:0016491">
    <property type="term" value="F:oxidoreductase activity"/>
    <property type="evidence" value="ECO:0007669"/>
    <property type="project" value="InterPro"/>
</dbReference>
<dbReference type="FunFam" id="3.40.50.720:FF:000209">
    <property type="entry name" value="Polyketide synthase Pks12"/>
    <property type="match status" value="1"/>
</dbReference>
<dbReference type="InterPro" id="IPR055123">
    <property type="entry name" value="SpnB-like_Rossmann"/>
</dbReference>
<dbReference type="InterPro" id="IPR057326">
    <property type="entry name" value="KR_dom"/>
</dbReference>
<dbReference type="InterPro" id="IPR016039">
    <property type="entry name" value="Thiolase-like"/>
</dbReference>
<dbReference type="SMART" id="SM00825">
    <property type="entry name" value="PKS_KS"/>
    <property type="match status" value="1"/>
</dbReference>
<dbReference type="PROSITE" id="PS01162">
    <property type="entry name" value="QOR_ZETA_CRYSTAL"/>
    <property type="match status" value="1"/>
</dbReference>
<evidence type="ECO:0000313" key="15">
    <source>
        <dbReference type="Proteomes" id="UP000467385"/>
    </source>
</evidence>
<dbReference type="Pfam" id="PF14765">
    <property type="entry name" value="PS-DH"/>
    <property type="match status" value="1"/>
</dbReference>
<dbReference type="FunFam" id="3.40.47.10:FF:000019">
    <property type="entry name" value="Polyketide synthase type I"/>
    <property type="match status" value="1"/>
</dbReference>
<dbReference type="InterPro" id="IPR042104">
    <property type="entry name" value="PKS_dehydratase_sf"/>
</dbReference>
<dbReference type="PROSITE" id="PS00012">
    <property type="entry name" value="PHOSPHOPANTETHEINE"/>
    <property type="match status" value="1"/>
</dbReference>
<dbReference type="InterPro" id="IPR013968">
    <property type="entry name" value="PKS_KR"/>
</dbReference>
<dbReference type="Gene3D" id="3.10.129.110">
    <property type="entry name" value="Polyketide synthase dehydratase"/>
    <property type="match status" value="1"/>
</dbReference>
<dbReference type="Proteomes" id="UP000467385">
    <property type="component" value="Chromosome"/>
</dbReference>
<dbReference type="Pfam" id="PF00550">
    <property type="entry name" value="PP-binding"/>
    <property type="match status" value="1"/>
</dbReference>
<keyword evidence="4" id="KW-0597">Phosphoprotein</keyword>
<dbReference type="Gene3D" id="3.30.559.10">
    <property type="entry name" value="Chloramphenicol acetyltransferase-like domain"/>
    <property type="match status" value="1"/>
</dbReference>
<feature type="active site" description="Proton acceptor; for dehydratase activity" evidence="10">
    <location>
        <position position="963"/>
    </location>
</feature>
<dbReference type="CDD" id="cd00833">
    <property type="entry name" value="PKS"/>
    <property type="match status" value="1"/>
</dbReference>
<dbReference type="InterPro" id="IPR020806">
    <property type="entry name" value="PKS_PP-bd"/>
</dbReference>
<evidence type="ECO:0000259" key="13">
    <source>
        <dbReference type="PROSITE" id="PS52019"/>
    </source>
</evidence>
<dbReference type="InterPro" id="IPR002364">
    <property type="entry name" value="Quin_OxRdtase/zeta-crystal_CS"/>
</dbReference>
<dbReference type="InterPro" id="IPR020841">
    <property type="entry name" value="PKS_Beta-ketoAc_synthase_dom"/>
</dbReference>
<dbReference type="InterPro" id="IPR009081">
    <property type="entry name" value="PP-bd_ACP"/>
</dbReference>
<dbReference type="InterPro" id="IPR014043">
    <property type="entry name" value="Acyl_transferase_dom"/>
</dbReference>
<evidence type="ECO:0000256" key="7">
    <source>
        <dbReference type="ARBA" id="ARBA00023098"/>
    </source>
</evidence>
<name>A0A7I7YE13_9MYCO</name>
<dbReference type="InterPro" id="IPR001227">
    <property type="entry name" value="Ac_transferase_dom_sf"/>
</dbReference>
<evidence type="ECO:0000259" key="11">
    <source>
        <dbReference type="PROSITE" id="PS50075"/>
    </source>
</evidence>
<dbReference type="SMART" id="SM01294">
    <property type="entry name" value="PKS_PP_betabranch"/>
    <property type="match status" value="1"/>
</dbReference>
<dbReference type="Gene3D" id="3.40.50.11460">
    <property type="match status" value="1"/>
</dbReference>
<protein>
    <recommendedName>
        <fullName evidence="16">Polyketide synthase</fullName>
    </recommendedName>
</protein>
<dbReference type="Gene3D" id="3.40.47.10">
    <property type="match status" value="1"/>
</dbReference>
<evidence type="ECO:0000256" key="3">
    <source>
        <dbReference type="ARBA" id="ARBA00022450"/>
    </source>
</evidence>
<evidence type="ECO:0000256" key="2">
    <source>
        <dbReference type="ARBA" id="ARBA00005189"/>
    </source>
</evidence>
<feature type="domain" description="Ketosynthase family 3 (KS3)" evidence="12">
    <location>
        <begin position="30"/>
        <end position="453"/>
    </location>
</feature>
<feature type="region of interest" description="C-terminal hotdog fold" evidence="10">
    <location>
        <begin position="1065"/>
        <end position="1204"/>
    </location>
</feature>
<evidence type="ECO:0000256" key="1">
    <source>
        <dbReference type="ARBA" id="ARBA00001957"/>
    </source>
</evidence>
<sequence>MQSQLDKLTEALRAALIENEDLRQLRARALEPVAIVGMACRFPGGVDSPAGLWELVAGGIDAVGEFPADRGWNLADLFDPDPDAVGKTYTRAGTFVADAAGFDADFFGISAREAHSMDPQQRLLLEVCWEALESARIDPAGLVGSDTGVFVGTWSQPYGAGGSDTAEGYGLTGSSTSVASGRVAYALGLQGPAVTVDTACSSSLVSTHLACQSLRNGESALALAGGATVMTTPAIFTEFARQRGLAADGRCKTFSANADGTAFGEGAAVLVLERLSDAQRNGHPVLAVIAGSAINQDGASNGLTAPNGPSQQRVITQAVANAGIGLDQVDVVEAHGTGTTLGDPIEAGALIATYGAARSAERPLWLGSIKSNIGHTQAAAGAAGIIKMVAALNHDTLPPTLHVDQPSPHIDWSAGTVRLLTEPVAWPVTDHPRTAAVSSFGISGTNAHLILQQAPAAPAEPETRHPEHDGGFGLVWPISARTPTALRAQADRLHQHLTSHPDLDLTDVAYSLATTRTHHPYRATITAPTAAARKELLDALDALRAGQPHPRLTQHHYLPHLRGKTVFLLPGQGAQYPGMGRELYEHHPVFARTLDDVCAALDAHLDVSLRELMFAESGSAAGELIHQTKYAQPALFAIGAAMHALVSAAGITADYLLGHSIGELTAAYVAGVFSLADAAELVTARGRLMQACPPGAMLAIQATERQVEALLEDHPKVAIAAVNGPTAVVVSGDPDELAPIHESCAAKGLRTTSLSVSHAFHSALMDPALPEFEAIAAGLTFASPTVPILSNLTGQLATSEQLTSSRYWTRHLREPVRFYDSVRELLGAGECTFVELSPHPVLAPAITDTLAQATDRAQSAVITTLHRDHPDQDNLVTALAALHNRGRSPSWPALYPHARTVELPTYAFEHRRFWLVPAASGDAGGLGLQGAEHPLLGAVAELADEDQIVISGRLGAEGWLSGHRVNDAVLFPATGFVEVALRAGELSGCPVIDELVLHAALILSEQAPSDLQILVQPLDEHGRRAFSVHSRPAGQQLGGWTLHASGALSADQPAAGPAPPPAPGVEVVDQDDFYGALAERGYRYSGPFQSLRGIGASQPDAVYAEVALPAGTEISGYGIHPALLDAALHPLASVLDGDADSASLRLPYVLSGITLHATAATQLQVHLTRTGEDTVALHATDPAGAPVISIAELRVRAVSDQIGGPAPLAGVSDSLFELTWSPAPEPLEPAATPPAWAVCTDVPEQLPPSLTRGTVHTDLATLTPCPELVIWPLPHVGETDPLDRVHALTRQVLAQLQGWLARPDTANTRLIVVTRHAVSVGAHDDAPDLAHAAAWALLHSAQNENPDRLVLFDIDGGAATEEKLLAVIAARPAGEPQLAVRNGVAHLPRLARAAALTPPDAPGWQLATTGKGDLTNLTLLPTDPPATLAPGQIRVRVRAAGLNFHDVVVALGAIGDEGLGGEAAGVVVDAGPGTSLRPGDAVMGLFPNNAFAPIAVTDEHTVVPVPAGWSFTQAASVPVAFLTAYIALVDIGGLSAGQRVLIHAGAGGVGQAAIQIARHLGAEVFATAHPNKQHVLTGLGLDAGHIASSRTLSFADAFGAATAGEGVDVVLNSLAGEFVDASLRLLPRGGHFIEIGKTDIRAAGDVAASHPGVVYQAYDLATVAPEPLRRAWAALTPMFAAGALTPLPTTSYGLLAARQAFRDMSQARHTGKIVLIPPAVLDPEGTALITGGTGALGALVAEHLITRHGIKHLLLLSRRGPDAPGAGDLQQRLTGLGAHVTIAACDTGNAAELAAALDSIAAEHPLTAVVHAAGVLQDAVVSELTPAQLDAVLAAKADAAWHLHRLTAGHDLAAFVLFSSVAGTLGGPGQANYAAANAVLDALARHSHHSQNPATSVAWGYWQTPTGMTAHLSTADLTRLTGSGLTPITAQRGLALFDATLASQQPNLLASPLNTAALTRRARNNALDPMLSALVSSRPQASAGSPRTLAATLAGQSPQQRLQTLTAMVTATTATVLAHPDPDALDPDRPFKDLGIDSLTALELRNTLNQQTGLTLPATLVLDQPTPTTLATHLAGLLTDTTTAPAAPAAKVSPRSQEPVDNALAPVDQASFQALRAAHGALLQVTWLYDRAVDLEGLRRFHRNLGCGLMGRRIERSPIPFARDRWVKAPASQDFDIAASPRPRAEVSAWADERTRLPIDPEWGPGWHLGVLPLDDGGTAVSLVVSHTVVDAVGFGQAIADAAEGKTRDLGYPPARSRTLRRALREDLRQTVKDLPEIGRASAVAARRIWPDRKGFTSSVRAAPPPPKSVGSDRVVEVPALTAYIDLADWDARAKSLGATSNSLVAGIACRLAVGLGRVHDDGTVVLRFPVTLRTEDDTRGNALTIVDVPVDPTHAATDLAAMHVTITQAILAAMEDPDDENLATLPLAALIPTRVTRRLLGMAAGGASLPVTVSNVGEIPAAANRPDGTDADYVYMGNPEPDITQGTLEHRGGQLFVGSGRIRRTIFVRISAYIPGRPNTVEELRAITSRTLAEFDLKAEIDC</sequence>
<dbReference type="SUPFAM" id="SSF51735">
    <property type="entry name" value="NAD(P)-binding Rossmann-fold domains"/>
    <property type="match status" value="3"/>
</dbReference>
<comment type="pathway">
    <text evidence="2">Lipid metabolism.</text>
</comment>
<keyword evidence="6" id="KW-0276">Fatty acid metabolism</keyword>
<evidence type="ECO:0000256" key="8">
    <source>
        <dbReference type="ARBA" id="ARBA00023268"/>
    </source>
</evidence>
<evidence type="ECO:0000259" key="12">
    <source>
        <dbReference type="PROSITE" id="PS52004"/>
    </source>
</evidence>
<dbReference type="Gene3D" id="1.10.1200.10">
    <property type="entry name" value="ACP-like"/>
    <property type="match status" value="1"/>
</dbReference>
<feature type="region of interest" description="N-terminal hotdog fold" evidence="10">
    <location>
        <begin position="933"/>
        <end position="1055"/>
    </location>
</feature>
<dbReference type="SMART" id="SM00826">
    <property type="entry name" value="PKS_DH"/>
    <property type="match status" value="1"/>
</dbReference>
<dbReference type="RefSeq" id="WP_163645817.1">
    <property type="nucleotide sequence ID" value="NZ_AP022613.1"/>
</dbReference>
<dbReference type="PANTHER" id="PTHR43775">
    <property type="entry name" value="FATTY ACID SYNTHASE"/>
    <property type="match status" value="1"/>
</dbReference>
<dbReference type="SMART" id="SM00829">
    <property type="entry name" value="PKS_ER"/>
    <property type="match status" value="1"/>
</dbReference>
<dbReference type="SMART" id="SM00822">
    <property type="entry name" value="PKS_KR"/>
    <property type="match status" value="1"/>
</dbReference>
<evidence type="ECO:0008006" key="16">
    <source>
        <dbReference type="Google" id="ProtNLM"/>
    </source>
</evidence>
<dbReference type="InterPro" id="IPR013154">
    <property type="entry name" value="ADH-like_N"/>
</dbReference>
<keyword evidence="3" id="KW-0596">Phosphopantetheine</keyword>